<name>A0A8R7QKV1_TRIUA</name>
<dbReference type="Gramene" id="TuG1812G0600001031.01.T01">
    <property type="protein sequence ID" value="TuG1812G0600001031.01.T01.cds259817"/>
    <property type="gene ID" value="TuG1812G0600001031.01"/>
</dbReference>
<evidence type="ECO:0000313" key="2">
    <source>
        <dbReference type="EnsemblPlants" id="TuG1812G0600001031.01.T01.cds259817"/>
    </source>
</evidence>
<dbReference type="AlphaFoldDB" id="A0A8R7QKV1"/>
<protein>
    <submittedName>
        <fullName evidence="2">Uncharacterized protein</fullName>
    </submittedName>
</protein>
<dbReference type="Proteomes" id="UP000015106">
    <property type="component" value="Chromosome 6"/>
</dbReference>
<sequence length="80" mass="9175">ERRIATPAAPSSRSADSNQVNNEAALQHRLFRQQKSPRHNAVDLEQQHVKLEKQTMVVALGRSHGDTRAKTKGIDWFFRR</sequence>
<evidence type="ECO:0000256" key="1">
    <source>
        <dbReference type="SAM" id="MobiDB-lite"/>
    </source>
</evidence>
<keyword evidence="3" id="KW-1185">Reference proteome</keyword>
<accession>A0A8R7QKV1</accession>
<proteinExistence type="predicted"/>
<reference evidence="2" key="3">
    <citation type="submission" date="2022-06" db="UniProtKB">
        <authorList>
            <consortium name="EnsemblPlants"/>
        </authorList>
    </citation>
    <scope>IDENTIFICATION</scope>
</reference>
<reference evidence="2" key="2">
    <citation type="submission" date="2018-03" db="EMBL/GenBank/DDBJ databases">
        <title>The Triticum urartu genome reveals the dynamic nature of wheat genome evolution.</title>
        <authorList>
            <person name="Ling H."/>
            <person name="Ma B."/>
            <person name="Shi X."/>
            <person name="Liu H."/>
            <person name="Dong L."/>
            <person name="Sun H."/>
            <person name="Cao Y."/>
            <person name="Gao Q."/>
            <person name="Zheng S."/>
            <person name="Li Y."/>
            <person name="Yu Y."/>
            <person name="Du H."/>
            <person name="Qi M."/>
            <person name="Li Y."/>
            <person name="Yu H."/>
            <person name="Cui Y."/>
            <person name="Wang N."/>
            <person name="Chen C."/>
            <person name="Wu H."/>
            <person name="Zhao Y."/>
            <person name="Zhang J."/>
            <person name="Li Y."/>
            <person name="Zhou W."/>
            <person name="Zhang B."/>
            <person name="Hu W."/>
            <person name="Eijk M."/>
            <person name="Tang J."/>
            <person name="Witsenboer H."/>
            <person name="Zhao S."/>
            <person name="Li Z."/>
            <person name="Zhang A."/>
            <person name="Wang D."/>
            <person name="Liang C."/>
        </authorList>
    </citation>
    <scope>NUCLEOTIDE SEQUENCE [LARGE SCALE GENOMIC DNA]</scope>
    <source>
        <strain evidence="2">cv. G1812</strain>
    </source>
</reference>
<feature type="compositionally biased region" description="Polar residues" evidence="1">
    <location>
        <begin position="9"/>
        <end position="20"/>
    </location>
</feature>
<reference evidence="3" key="1">
    <citation type="journal article" date="2013" name="Nature">
        <title>Draft genome of the wheat A-genome progenitor Triticum urartu.</title>
        <authorList>
            <person name="Ling H.Q."/>
            <person name="Zhao S."/>
            <person name="Liu D."/>
            <person name="Wang J."/>
            <person name="Sun H."/>
            <person name="Zhang C."/>
            <person name="Fan H."/>
            <person name="Li D."/>
            <person name="Dong L."/>
            <person name="Tao Y."/>
            <person name="Gao C."/>
            <person name="Wu H."/>
            <person name="Li Y."/>
            <person name="Cui Y."/>
            <person name="Guo X."/>
            <person name="Zheng S."/>
            <person name="Wang B."/>
            <person name="Yu K."/>
            <person name="Liang Q."/>
            <person name="Yang W."/>
            <person name="Lou X."/>
            <person name="Chen J."/>
            <person name="Feng M."/>
            <person name="Jian J."/>
            <person name="Zhang X."/>
            <person name="Luo G."/>
            <person name="Jiang Y."/>
            <person name="Liu J."/>
            <person name="Wang Z."/>
            <person name="Sha Y."/>
            <person name="Zhang B."/>
            <person name="Wu H."/>
            <person name="Tang D."/>
            <person name="Shen Q."/>
            <person name="Xue P."/>
            <person name="Zou S."/>
            <person name="Wang X."/>
            <person name="Liu X."/>
            <person name="Wang F."/>
            <person name="Yang Y."/>
            <person name="An X."/>
            <person name="Dong Z."/>
            <person name="Zhang K."/>
            <person name="Zhang X."/>
            <person name="Luo M.C."/>
            <person name="Dvorak J."/>
            <person name="Tong Y."/>
            <person name="Wang J."/>
            <person name="Yang H."/>
            <person name="Li Z."/>
            <person name="Wang D."/>
            <person name="Zhang A."/>
            <person name="Wang J."/>
        </authorList>
    </citation>
    <scope>NUCLEOTIDE SEQUENCE</scope>
    <source>
        <strain evidence="3">cv. G1812</strain>
    </source>
</reference>
<feature type="region of interest" description="Disordered" evidence="1">
    <location>
        <begin position="1"/>
        <end position="20"/>
    </location>
</feature>
<organism evidence="2 3">
    <name type="scientific">Triticum urartu</name>
    <name type="common">Red wild einkorn</name>
    <name type="synonym">Crithodium urartu</name>
    <dbReference type="NCBI Taxonomy" id="4572"/>
    <lineage>
        <taxon>Eukaryota</taxon>
        <taxon>Viridiplantae</taxon>
        <taxon>Streptophyta</taxon>
        <taxon>Embryophyta</taxon>
        <taxon>Tracheophyta</taxon>
        <taxon>Spermatophyta</taxon>
        <taxon>Magnoliopsida</taxon>
        <taxon>Liliopsida</taxon>
        <taxon>Poales</taxon>
        <taxon>Poaceae</taxon>
        <taxon>BOP clade</taxon>
        <taxon>Pooideae</taxon>
        <taxon>Triticodae</taxon>
        <taxon>Triticeae</taxon>
        <taxon>Triticinae</taxon>
        <taxon>Triticum</taxon>
    </lineage>
</organism>
<dbReference type="EnsemblPlants" id="TuG1812G0600001031.01.T01">
    <property type="protein sequence ID" value="TuG1812G0600001031.01.T01.cds259817"/>
    <property type="gene ID" value="TuG1812G0600001031.01"/>
</dbReference>
<evidence type="ECO:0000313" key="3">
    <source>
        <dbReference type="Proteomes" id="UP000015106"/>
    </source>
</evidence>